<name>A0A1J0GW87_9CAUD</name>
<evidence type="ECO:0000313" key="1">
    <source>
        <dbReference type="EMBL" id="APC46440.1"/>
    </source>
</evidence>
<dbReference type="Proteomes" id="UP000224898">
    <property type="component" value="Segment"/>
</dbReference>
<protein>
    <submittedName>
        <fullName evidence="1">Uncharacterized protein</fullName>
    </submittedName>
</protein>
<evidence type="ECO:0000313" key="2">
    <source>
        <dbReference type="Proteomes" id="UP000224898"/>
    </source>
</evidence>
<organism evidence="1 2">
    <name type="scientific">Streptomyces phage BRock</name>
    <dbReference type="NCBI Taxonomy" id="1913591"/>
    <lineage>
        <taxon>Viruses</taxon>
        <taxon>Duplodnaviria</taxon>
        <taxon>Heunggongvirae</taxon>
        <taxon>Uroviricota</taxon>
        <taxon>Caudoviricetes</taxon>
        <taxon>Borockvirus</taxon>
        <taxon>Borockvirus brock</taxon>
    </lineage>
</organism>
<accession>A0A1J0GW87</accession>
<dbReference type="GeneID" id="55601405"/>
<dbReference type="KEGG" id="vg:55601405"/>
<sequence>MAFTYAVERVTAISVGDQVAAWVADGKNSRVFPEPTTGGATYPSTVRSIVKAPTPPGAVDADVLYTVYLNDTNYNNLPVQFTANGHSDWVITVTGTA</sequence>
<dbReference type="RefSeq" id="YP_009831904.1">
    <property type="nucleotide sequence ID" value="NC_048650.1"/>
</dbReference>
<reference evidence="1 2" key="1">
    <citation type="submission" date="2016-09" db="EMBL/GenBank/DDBJ databases">
        <title>Complete Genome Sequence of Streptomyces 5a phage BRock.</title>
        <authorList>
            <person name="Crossman A."/>
            <person name="Baron S."/>
            <person name="Jamdagni P."/>
            <person name="Khatri P."/>
            <person name="Sharma D."/>
            <person name="Pandey M."/>
            <person name="Goyal S."/>
            <person name="Kumar S."/>
            <person name="Phogat A."/>
            <person name="Chawla G."/>
            <person name="Pasricha M."/>
            <person name="Gupta K."/>
            <person name="Bazzad D."/>
            <person name="Aggarwal V."/>
            <person name="Poughat A."/>
            <person name="Singh K."/>
            <person name="Rana P."/>
            <person name="Gautam R."/>
            <person name="Sharma V."/>
            <person name="Tyagi D."/>
            <person name="Shahi A."/>
            <person name="Jangra N."/>
            <person name="Malik M."/>
            <person name="Sidhu P.K."/>
            <person name="Malik S."/>
            <person name="Ghalyan Y."/>
            <person name="Sharma S.S."/>
            <person name="Malik A."/>
            <person name="Chuttani R."/>
            <person name="Bamal N."/>
            <person name="Bhadula D."/>
            <person name="Batra A."/>
            <person name="Temple L."/>
            <person name="Nehra K."/>
        </authorList>
    </citation>
    <scope>NUCLEOTIDE SEQUENCE [LARGE SCALE GENOMIC DNA]</scope>
</reference>
<keyword evidence="2" id="KW-1185">Reference proteome</keyword>
<dbReference type="EMBL" id="KX925554">
    <property type="protein sequence ID" value="APC46440.1"/>
    <property type="molecule type" value="Genomic_DNA"/>
</dbReference>
<proteinExistence type="predicted"/>